<evidence type="ECO:0000313" key="4">
    <source>
        <dbReference type="Proteomes" id="UP001175211"/>
    </source>
</evidence>
<dbReference type="RefSeq" id="XP_060324898.1">
    <property type="nucleotide sequence ID" value="XM_060479789.1"/>
</dbReference>
<dbReference type="GeneID" id="85363337"/>
<keyword evidence="1" id="KW-0472">Membrane</keyword>
<feature type="transmembrane region" description="Helical" evidence="1">
    <location>
        <begin position="202"/>
        <end position="235"/>
    </location>
</feature>
<comment type="caution">
    <text evidence="3">The sequence shown here is derived from an EMBL/GenBank/DDBJ whole genome shotgun (WGS) entry which is preliminary data.</text>
</comment>
<dbReference type="AlphaFoldDB" id="A0AA39JJI3"/>
<evidence type="ECO:0000259" key="2">
    <source>
        <dbReference type="Pfam" id="PF20151"/>
    </source>
</evidence>
<reference evidence="3" key="1">
    <citation type="submission" date="2023-06" db="EMBL/GenBank/DDBJ databases">
        <authorList>
            <consortium name="Lawrence Berkeley National Laboratory"/>
            <person name="Ahrendt S."/>
            <person name="Sahu N."/>
            <person name="Indic B."/>
            <person name="Wong-Bajracharya J."/>
            <person name="Merenyi Z."/>
            <person name="Ke H.-M."/>
            <person name="Monk M."/>
            <person name="Kocsube S."/>
            <person name="Drula E."/>
            <person name="Lipzen A."/>
            <person name="Balint B."/>
            <person name="Henrissat B."/>
            <person name="Andreopoulos B."/>
            <person name="Martin F.M."/>
            <person name="Harder C.B."/>
            <person name="Rigling D."/>
            <person name="Ford K.L."/>
            <person name="Foster G.D."/>
            <person name="Pangilinan J."/>
            <person name="Papanicolaou A."/>
            <person name="Barry K."/>
            <person name="LaButti K."/>
            <person name="Viragh M."/>
            <person name="Koriabine M."/>
            <person name="Yan M."/>
            <person name="Riley R."/>
            <person name="Champramary S."/>
            <person name="Plett K.L."/>
            <person name="Tsai I.J."/>
            <person name="Slot J."/>
            <person name="Sipos G."/>
            <person name="Plett J."/>
            <person name="Nagy L.G."/>
            <person name="Grigoriev I.V."/>
        </authorList>
    </citation>
    <scope>NUCLEOTIDE SEQUENCE</scope>
    <source>
        <strain evidence="3">CCBAS 213</strain>
    </source>
</reference>
<keyword evidence="1" id="KW-0812">Transmembrane</keyword>
<evidence type="ECO:0000256" key="1">
    <source>
        <dbReference type="SAM" id="Phobius"/>
    </source>
</evidence>
<feature type="transmembrane region" description="Helical" evidence="1">
    <location>
        <begin position="161"/>
        <end position="181"/>
    </location>
</feature>
<keyword evidence="1" id="KW-1133">Transmembrane helix</keyword>
<dbReference type="InterPro" id="IPR045340">
    <property type="entry name" value="DUF6533"/>
</dbReference>
<name>A0AA39JJI3_ARMTA</name>
<gene>
    <name evidence="3" type="ORF">EV420DRAFT_1723276</name>
</gene>
<evidence type="ECO:0000313" key="3">
    <source>
        <dbReference type="EMBL" id="KAK0443931.1"/>
    </source>
</evidence>
<sequence>MSTSSVGQLLFTKYVPPAATVLVLWDHCLTLDEELAIMWKFPNGQILTRAVYIMNRYFTEMVMLYTAYVFAGLKGPIANKVGVWRFRDELKLIIGLGRAYQLLDHKPTVRKFFLAIFVACIAGTFILSVETALTLVKTQIVLPPKEAVCTVYGVPKTTPSLMGTLLLFNLFVTLVSFYNALERPRRYESEVFDSLWRDGAKIYSIVSLLWTLLLISSVFAEMTVFFPILILAWSVKANLTSRMHLRIESLRLSDIAHPITMYTAQEG</sequence>
<dbReference type="EMBL" id="JAUEPS010000056">
    <property type="protein sequence ID" value="KAK0443931.1"/>
    <property type="molecule type" value="Genomic_DNA"/>
</dbReference>
<proteinExistence type="predicted"/>
<dbReference type="Proteomes" id="UP001175211">
    <property type="component" value="Unassembled WGS sequence"/>
</dbReference>
<feature type="domain" description="DUF6533" evidence="2">
    <location>
        <begin position="17"/>
        <end position="59"/>
    </location>
</feature>
<feature type="transmembrane region" description="Helical" evidence="1">
    <location>
        <begin position="112"/>
        <end position="136"/>
    </location>
</feature>
<protein>
    <recommendedName>
        <fullName evidence="2">DUF6533 domain-containing protein</fullName>
    </recommendedName>
</protein>
<organism evidence="3 4">
    <name type="scientific">Armillaria tabescens</name>
    <name type="common">Ringless honey mushroom</name>
    <name type="synonym">Agaricus tabescens</name>
    <dbReference type="NCBI Taxonomy" id="1929756"/>
    <lineage>
        <taxon>Eukaryota</taxon>
        <taxon>Fungi</taxon>
        <taxon>Dikarya</taxon>
        <taxon>Basidiomycota</taxon>
        <taxon>Agaricomycotina</taxon>
        <taxon>Agaricomycetes</taxon>
        <taxon>Agaricomycetidae</taxon>
        <taxon>Agaricales</taxon>
        <taxon>Marasmiineae</taxon>
        <taxon>Physalacriaceae</taxon>
        <taxon>Desarmillaria</taxon>
    </lineage>
</organism>
<dbReference type="Pfam" id="PF20151">
    <property type="entry name" value="DUF6533"/>
    <property type="match status" value="1"/>
</dbReference>
<keyword evidence="4" id="KW-1185">Reference proteome</keyword>
<accession>A0AA39JJI3</accession>